<accession>A0ABM7IE93</accession>
<reference evidence="2 3" key="1">
    <citation type="journal article" date="2019" name="Emerg. Microbes Infect.">
        <title>Comprehensive subspecies identification of 175 nontuberculous mycobacteria species based on 7547 genomic profiles.</title>
        <authorList>
            <person name="Matsumoto Y."/>
            <person name="Kinjo T."/>
            <person name="Motooka D."/>
            <person name="Nabeya D."/>
            <person name="Jung N."/>
            <person name="Uechi K."/>
            <person name="Horii T."/>
            <person name="Iida T."/>
            <person name="Fujita J."/>
            <person name="Nakamura S."/>
        </authorList>
    </citation>
    <scope>NUCLEOTIDE SEQUENCE [LARGE SCALE GENOMIC DNA]</scope>
    <source>
        <strain evidence="2 3">JCM 15296</strain>
    </source>
</reference>
<feature type="domain" description="SnoaL-like" evidence="1">
    <location>
        <begin position="15"/>
        <end position="113"/>
    </location>
</feature>
<dbReference type="Pfam" id="PF12680">
    <property type="entry name" value="SnoaL_2"/>
    <property type="match status" value="1"/>
</dbReference>
<evidence type="ECO:0000313" key="3">
    <source>
        <dbReference type="Proteomes" id="UP000465609"/>
    </source>
</evidence>
<dbReference type="Gene3D" id="3.10.450.50">
    <property type="match status" value="1"/>
</dbReference>
<organism evidence="2 3">
    <name type="scientific">Mycolicibacterium aubagnense</name>
    <dbReference type="NCBI Taxonomy" id="319707"/>
    <lineage>
        <taxon>Bacteria</taxon>
        <taxon>Bacillati</taxon>
        <taxon>Actinomycetota</taxon>
        <taxon>Actinomycetes</taxon>
        <taxon>Mycobacteriales</taxon>
        <taxon>Mycobacteriaceae</taxon>
        <taxon>Mycolicibacterium</taxon>
    </lineage>
</organism>
<dbReference type="InterPro" id="IPR032710">
    <property type="entry name" value="NTF2-like_dom_sf"/>
</dbReference>
<dbReference type="InterPro" id="IPR037401">
    <property type="entry name" value="SnoaL-like"/>
</dbReference>
<keyword evidence="3" id="KW-1185">Reference proteome</keyword>
<proteinExistence type="predicted"/>
<gene>
    <name evidence="2" type="ORF">MAUB_29430</name>
</gene>
<sequence length="133" mass="14496">MTTIAAVNQKLAQIFHSALLHRDWDQLATILHSDVAWVLPGDNHISGAAEGLTDVLARAALIASYGPSFTLEHVLFSRDNFALAIHNQATRGDLVLDEHLATVCTVKQGKISRIETYLSDIEGMDAFFASPPE</sequence>
<dbReference type="EMBL" id="AP022577">
    <property type="protein sequence ID" value="BBX85070.1"/>
    <property type="molecule type" value="Genomic_DNA"/>
</dbReference>
<name>A0ABM7IE93_9MYCO</name>
<protein>
    <recommendedName>
        <fullName evidence="1">SnoaL-like domain-containing protein</fullName>
    </recommendedName>
</protein>
<evidence type="ECO:0000313" key="2">
    <source>
        <dbReference type="EMBL" id="BBX85070.1"/>
    </source>
</evidence>
<dbReference type="Proteomes" id="UP000465609">
    <property type="component" value="Chromosome"/>
</dbReference>
<dbReference type="RefSeq" id="WP_138232984.1">
    <property type="nucleotide sequence ID" value="NZ_AP022577.1"/>
</dbReference>
<evidence type="ECO:0000259" key="1">
    <source>
        <dbReference type="Pfam" id="PF12680"/>
    </source>
</evidence>
<dbReference type="SUPFAM" id="SSF54427">
    <property type="entry name" value="NTF2-like"/>
    <property type="match status" value="1"/>
</dbReference>